<dbReference type="InterPro" id="IPR017853">
    <property type="entry name" value="GH"/>
</dbReference>
<evidence type="ECO:0000313" key="1">
    <source>
        <dbReference type="EMBL" id="MPM83970.1"/>
    </source>
</evidence>
<keyword evidence="1" id="KW-0378">Hydrolase</keyword>
<reference evidence="1" key="1">
    <citation type="submission" date="2019-08" db="EMBL/GenBank/DDBJ databases">
        <authorList>
            <person name="Kucharzyk K."/>
            <person name="Murdoch R.W."/>
            <person name="Higgins S."/>
            <person name="Loffler F."/>
        </authorList>
    </citation>
    <scope>NUCLEOTIDE SEQUENCE</scope>
</reference>
<comment type="caution">
    <text evidence="1">The sequence shown here is derived from an EMBL/GenBank/DDBJ whole genome shotgun (WGS) entry which is preliminary data.</text>
</comment>
<accession>A0A645D398</accession>
<organism evidence="1">
    <name type="scientific">bioreactor metagenome</name>
    <dbReference type="NCBI Taxonomy" id="1076179"/>
    <lineage>
        <taxon>unclassified sequences</taxon>
        <taxon>metagenomes</taxon>
        <taxon>ecological metagenomes</taxon>
    </lineage>
</organism>
<protein>
    <submittedName>
        <fullName evidence="1">Beta-galactosidase</fullName>
        <ecNumber evidence="1">3.2.1.23</ecNumber>
    </submittedName>
</protein>
<dbReference type="Gene3D" id="2.60.40.10">
    <property type="entry name" value="Immunoglobulins"/>
    <property type="match status" value="1"/>
</dbReference>
<sequence length="344" mass="38387">MVTEHNGHMFPTKKIDCEEKRVEHALRHLRVLDRMYGEKQISGSIGWCMNDYNTHKDFGSGDKICYHGVMDLFRLPKLAAAAYASQRDDTSVMEVASGMNQGERTGSDLGCVYVFTNCDEVKLYKNGEYIGSYGPDRKKFPNLPHPPVAITDLIGERLMRNEHISKRDADRVKRVLAAIVKYGDKSLPLRYKLAMGYTMLKLRYRYEDAVNLYTRYVAGWGSESTEFLFEGYRGGRLAASVKRGDAVSAGLRITSETLALEEADTYDVCRIVLEHVDQFGAVMPYSVEAVRVQVSGAGERIGPELVSLTGGSTAFWVKTAGKGEITVSVESERFGCQTLTLIVT</sequence>
<keyword evidence="1" id="KW-0326">Glycosidase</keyword>
<proteinExistence type="predicted"/>
<dbReference type="EC" id="3.2.1.23" evidence="1"/>
<dbReference type="InterPro" id="IPR013783">
    <property type="entry name" value="Ig-like_fold"/>
</dbReference>
<dbReference type="EMBL" id="VSSQ01032645">
    <property type="protein sequence ID" value="MPM83970.1"/>
    <property type="molecule type" value="Genomic_DNA"/>
</dbReference>
<dbReference type="SUPFAM" id="SSF51445">
    <property type="entry name" value="(Trans)glycosidases"/>
    <property type="match status" value="1"/>
</dbReference>
<dbReference type="AlphaFoldDB" id="A0A645D398"/>
<dbReference type="Gene3D" id="3.20.20.80">
    <property type="entry name" value="Glycosidases"/>
    <property type="match status" value="1"/>
</dbReference>
<gene>
    <name evidence="1" type="primary">lacZ_33</name>
    <name evidence="1" type="ORF">SDC9_131040</name>
</gene>
<name>A0A645D398_9ZZZZ</name>
<dbReference type="GO" id="GO:0004565">
    <property type="term" value="F:beta-galactosidase activity"/>
    <property type="evidence" value="ECO:0007669"/>
    <property type="project" value="UniProtKB-EC"/>
</dbReference>